<feature type="domain" description="DUF8159" evidence="2">
    <location>
        <begin position="55"/>
        <end position="163"/>
    </location>
</feature>
<sequence length="164" mass="18055">MKERVNFDNLSRRKLVGGFGAAVVGGSAVGLLGVRENQRERPVETMEPNGDGTSSAGELRWLLVDAGLDVQEMVRKGDDLVVRYTSGASAIDEHNRELVEVTSQFVSHINNGGNGARLVAEVSERYDDVQTQYHVTAKWANAYLNDEMSSMDIVNTVARTEQER</sequence>
<accession>A0A0W1R6L6</accession>
<feature type="transmembrane region" description="Helical" evidence="1">
    <location>
        <begin position="15"/>
        <end position="34"/>
    </location>
</feature>
<dbReference type="AlphaFoldDB" id="A0A0W1R6L6"/>
<name>A0A0W1R6L6_9EURY</name>
<keyword evidence="1" id="KW-0812">Transmembrane</keyword>
<proteinExistence type="predicted"/>
<evidence type="ECO:0000256" key="1">
    <source>
        <dbReference type="SAM" id="Phobius"/>
    </source>
</evidence>
<keyword evidence="1" id="KW-0472">Membrane</keyword>
<evidence type="ECO:0000313" key="3">
    <source>
        <dbReference type="EMBL" id="KTG09069.1"/>
    </source>
</evidence>
<organism evidence="3 4">
    <name type="scientific">Haloprofundus marisrubri</name>
    <dbReference type="NCBI Taxonomy" id="1514971"/>
    <lineage>
        <taxon>Archaea</taxon>
        <taxon>Methanobacteriati</taxon>
        <taxon>Methanobacteriota</taxon>
        <taxon>Stenosarchaea group</taxon>
        <taxon>Halobacteria</taxon>
        <taxon>Halobacteriales</taxon>
        <taxon>Haloferacaceae</taxon>
        <taxon>Haloprofundus</taxon>
    </lineage>
</organism>
<dbReference type="Proteomes" id="UP000054387">
    <property type="component" value="Unassembled WGS sequence"/>
</dbReference>
<keyword evidence="1" id="KW-1133">Transmembrane helix</keyword>
<comment type="caution">
    <text evidence="3">The sequence shown here is derived from an EMBL/GenBank/DDBJ whole genome shotgun (WGS) entry which is preliminary data.</text>
</comment>
<gene>
    <name evidence="3" type="ORF">AUR64_14815</name>
</gene>
<reference evidence="3 4" key="1">
    <citation type="submission" date="2015-12" db="EMBL/GenBank/DDBJ databases">
        <title>Haloprofundus marisrubri gen. nov., sp. nov., an extremely halophilic archaeon isolated from the Discovery deep brine-seawater interface in the Red Sea.</title>
        <authorList>
            <person name="Zhang G."/>
            <person name="Stingl U."/>
            <person name="Rashid M."/>
        </authorList>
    </citation>
    <scope>NUCLEOTIDE SEQUENCE [LARGE SCALE GENOMIC DNA]</scope>
    <source>
        <strain evidence="3 4">SB9</strain>
    </source>
</reference>
<dbReference type="Pfam" id="PF26490">
    <property type="entry name" value="DUF8159"/>
    <property type="match status" value="1"/>
</dbReference>
<evidence type="ECO:0000313" key="4">
    <source>
        <dbReference type="Proteomes" id="UP000054387"/>
    </source>
</evidence>
<dbReference type="STRING" id="1514971.AUR64_14815"/>
<dbReference type="EMBL" id="LOPU01000029">
    <property type="protein sequence ID" value="KTG09069.1"/>
    <property type="molecule type" value="Genomic_DNA"/>
</dbReference>
<evidence type="ECO:0000259" key="2">
    <source>
        <dbReference type="Pfam" id="PF26490"/>
    </source>
</evidence>
<keyword evidence="4" id="KW-1185">Reference proteome</keyword>
<dbReference type="InterPro" id="IPR058473">
    <property type="entry name" value="DUF8159"/>
</dbReference>
<protein>
    <recommendedName>
        <fullName evidence="2">DUF8159 domain-containing protein</fullName>
    </recommendedName>
</protein>